<evidence type="ECO:0000313" key="3">
    <source>
        <dbReference type="Proteomes" id="UP000315750"/>
    </source>
</evidence>
<accession>A0A518AJ55</accession>
<dbReference type="KEGG" id="amuc:Pan181_09440"/>
<evidence type="ECO:0000313" key="2">
    <source>
        <dbReference type="EMBL" id="QDU54761.1"/>
    </source>
</evidence>
<proteinExistence type="predicted"/>
<reference evidence="2 3" key="1">
    <citation type="submission" date="2019-02" db="EMBL/GenBank/DDBJ databases">
        <title>Deep-cultivation of Planctomycetes and their phenomic and genomic characterization uncovers novel biology.</title>
        <authorList>
            <person name="Wiegand S."/>
            <person name="Jogler M."/>
            <person name="Boedeker C."/>
            <person name="Pinto D."/>
            <person name="Vollmers J."/>
            <person name="Rivas-Marin E."/>
            <person name="Kohn T."/>
            <person name="Peeters S.H."/>
            <person name="Heuer A."/>
            <person name="Rast P."/>
            <person name="Oberbeckmann S."/>
            <person name="Bunk B."/>
            <person name="Jeske O."/>
            <person name="Meyerdierks A."/>
            <person name="Storesund J.E."/>
            <person name="Kallscheuer N."/>
            <person name="Luecker S."/>
            <person name="Lage O.M."/>
            <person name="Pohl T."/>
            <person name="Merkel B.J."/>
            <person name="Hornburger P."/>
            <person name="Mueller R.-W."/>
            <person name="Bruemmer F."/>
            <person name="Labrenz M."/>
            <person name="Spormann A.M."/>
            <person name="Op den Camp H."/>
            <person name="Overmann J."/>
            <person name="Amann R."/>
            <person name="Jetten M.S.M."/>
            <person name="Mascher T."/>
            <person name="Medema M.H."/>
            <person name="Devos D.P."/>
            <person name="Kaster A.-K."/>
            <person name="Ovreas L."/>
            <person name="Rohde M."/>
            <person name="Galperin M.Y."/>
            <person name="Jogler C."/>
        </authorList>
    </citation>
    <scope>NUCLEOTIDE SEQUENCE [LARGE SCALE GENOMIC DNA]</scope>
    <source>
        <strain evidence="2 3">Pan181</strain>
    </source>
</reference>
<dbReference type="OrthoDB" id="283513at2"/>
<protein>
    <recommendedName>
        <fullName evidence="4">Inner membrane protein</fullName>
    </recommendedName>
</protein>
<dbReference type="InterPro" id="IPR007404">
    <property type="entry name" value="YdjM-like"/>
</dbReference>
<keyword evidence="1" id="KW-0472">Membrane</keyword>
<feature type="transmembrane region" description="Helical" evidence="1">
    <location>
        <begin position="156"/>
        <end position="179"/>
    </location>
</feature>
<feature type="transmembrane region" description="Helical" evidence="1">
    <location>
        <begin position="63"/>
        <end position="82"/>
    </location>
</feature>
<gene>
    <name evidence="2" type="ORF">Pan181_09440</name>
</gene>
<dbReference type="EMBL" id="CP036278">
    <property type="protein sequence ID" value="QDU54761.1"/>
    <property type="molecule type" value="Genomic_DNA"/>
</dbReference>
<sequence>MTTPEHTLVGVHTALATGLHRRFGWQVVVLAAVASNLPDWDGLPMLIDMARFESGHRVWGHNLLAITLSSVLVATLQWRFHLIDRLAHKLRRWKPADFSLAETSDMVRGPAPWSVLLVVCLVAQLLHLPCDMVVSGGKGLSDWQVQPFWPWSDTGYALPLVPWGDVGPTVILMLGVIAVAKLPRRATMVSAATLVVLIAYLLLRGWSRGVVG</sequence>
<dbReference type="Proteomes" id="UP000315750">
    <property type="component" value="Chromosome"/>
</dbReference>
<dbReference type="Pfam" id="PF04307">
    <property type="entry name" value="YdjM"/>
    <property type="match status" value="1"/>
</dbReference>
<name>A0A518AJ55_9BACT</name>
<organism evidence="2 3">
    <name type="scientific">Aeoliella mucimassa</name>
    <dbReference type="NCBI Taxonomy" id="2527972"/>
    <lineage>
        <taxon>Bacteria</taxon>
        <taxon>Pseudomonadati</taxon>
        <taxon>Planctomycetota</taxon>
        <taxon>Planctomycetia</taxon>
        <taxon>Pirellulales</taxon>
        <taxon>Lacipirellulaceae</taxon>
        <taxon>Aeoliella</taxon>
    </lineage>
</organism>
<dbReference type="RefSeq" id="WP_145245693.1">
    <property type="nucleotide sequence ID" value="NZ_CP036278.1"/>
</dbReference>
<feature type="transmembrane region" description="Helical" evidence="1">
    <location>
        <begin position="186"/>
        <end position="203"/>
    </location>
</feature>
<evidence type="ECO:0000256" key="1">
    <source>
        <dbReference type="SAM" id="Phobius"/>
    </source>
</evidence>
<keyword evidence="1" id="KW-0812">Transmembrane</keyword>
<keyword evidence="1" id="KW-1133">Transmembrane helix</keyword>
<evidence type="ECO:0008006" key="4">
    <source>
        <dbReference type="Google" id="ProtNLM"/>
    </source>
</evidence>
<keyword evidence="3" id="KW-1185">Reference proteome</keyword>
<dbReference type="AlphaFoldDB" id="A0A518AJ55"/>